<accession>A0A117NI17</accession>
<keyword evidence="1" id="KW-0496">Mitochondrion</keyword>
<reference evidence="1" key="1">
    <citation type="journal article" date="2015" name="Genome Biol. Evol.">
        <title>Organellar Genomes of White Spruce (Picea glauca): Assembly and Annotation.</title>
        <authorList>
            <person name="Jackman S.D."/>
            <person name="Warren R.L."/>
            <person name="Gibb E.A."/>
            <person name="Vandervalk B.P."/>
            <person name="Mohamadi H."/>
            <person name="Chu J."/>
            <person name="Raymond A."/>
            <person name="Pleasance S."/>
            <person name="Coope R."/>
            <person name="Wildung M.R."/>
            <person name="Ritland C.E."/>
            <person name="Bousquet J."/>
            <person name="Jones S.J."/>
            <person name="Bohlmann J."/>
            <person name="Birol I."/>
        </authorList>
    </citation>
    <scope>NUCLEOTIDE SEQUENCE [LARGE SCALE GENOMIC DNA]</scope>
    <source>
        <tissue evidence="1">Flushing bud</tissue>
    </source>
</reference>
<name>A0A117NI17_PICGL</name>
<evidence type="ECO:0000313" key="1">
    <source>
        <dbReference type="EMBL" id="KUM49207.1"/>
    </source>
</evidence>
<proteinExistence type="predicted"/>
<sequence length="78" mass="8663">MNFLYESTEPQNSSNLELTHCYGTVRFPPGRLRLAWIPGYSDGPGYLTGLINWDTQMSYSAWEILGLAHGLGSPATQL</sequence>
<gene>
    <name evidence="1" type="ORF">ABT39_MTgene3756</name>
</gene>
<organism evidence="1">
    <name type="scientific">Picea glauca</name>
    <name type="common">White spruce</name>
    <name type="synonym">Pinus glauca</name>
    <dbReference type="NCBI Taxonomy" id="3330"/>
    <lineage>
        <taxon>Eukaryota</taxon>
        <taxon>Viridiplantae</taxon>
        <taxon>Streptophyta</taxon>
        <taxon>Embryophyta</taxon>
        <taxon>Tracheophyta</taxon>
        <taxon>Spermatophyta</taxon>
        <taxon>Pinopsida</taxon>
        <taxon>Pinidae</taxon>
        <taxon>Conifers I</taxon>
        <taxon>Pinales</taxon>
        <taxon>Pinaceae</taxon>
        <taxon>Picea</taxon>
    </lineage>
</organism>
<comment type="caution">
    <text evidence="1">The sequence shown here is derived from an EMBL/GenBank/DDBJ whole genome shotgun (WGS) entry which is preliminary data.</text>
</comment>
<protein>
    <submittedName>
        <fullName evidence="1">Uncharacterized protein</fullName>
    </submittedName>
</protein>
<geneLocation type="mitochondrion" evidence="1"/>
<dbReference type="EMBL" id="LKAM01000003">
    <property type="protein sequence ID" value="KUM49207.1"/>
    <property type="molecule type" value="Genomic_DNA"/>
</dbReference>
<dbReference type="AlphaFoldDB" id="A0A117NI17"/>